<comment type="caution">
    <text evidence="4">The sequence shown here is derived from an EMBL/GenBank/DDBJ whole genome shotgun (WGS) entry which is preliminary data.</text>
</comment>
<dbReference type="InterPro" id="IPR001937">
    <property type="entry name" value="GalP_UDPtransf1"/>
</dbReference>
<dbReference type="EMBL" id="MHTX01000015">
    <property type="protein sequence ID" value="OHA68535.1"/>
    <property type="molecule type" value="Genomic_DNA"/>
</dbReference>
<feature type="domain" description="DUF4921" evidence="3">
    <location>
        <begin position="134"/>
        <end position="348"/>
    </location>
</feature>
<evidence type="ECO:0000256" key="2">
    <source>
        <dbReference type="PIRSR" id="PIRSR000808-3"/>
    </source>
</evidence>
<feature type="binding site" evidence="2">
    <location>
        <position position="56"/>
    </location>
    <ligand>
        <name>Zn(2+)</name>
        <dbReference type="ChEBI" id="CHEBI:29105"/>
    </ligand>
</feature>
<dbReference type="InterPro" id="IPR036265">
    <property type="entry name" value="HIT-like_sf"/>
</dbReference>
<gene>
    <name evidence="4" type="ORF">A3D59_00715</name>
</gene>
<reference evidence="4 5" key="1">
    <citation type="journal article" date="2016" name="Nat. Commun.">
        <title>Thousands of microbial genomes shed light on interconnected biogeochemical processes in an aquifer system.</title>
        <authorList>
            <person name="Anantharaman K."/>
            <person name="Brown C.T."/>
            <person name="Hug L.A."/>
            <person name="Sharon I."/>
            <person name="Castelle C.J."/>
            <person name="Probst A.J."/>
            <person name="Thomas B.C."/>
            <person name="Singh A."/>
            <person name="Wilkins M.J."/>
            <person name="Karaoz U."/>
            <person name="Brodie E.L."/>
            <person name="Williams K.H."/>
            <person name="Hubbard S.S."/>
            <person name="Banfield J.F."/>
        </authorList>
    </citation>
    <scope>NUCLEOTIDE SEQUENCE [LARGE SCALE GENOMIC DNA]</scope>
</reference>
<evidence type="ECO:0000313" key="4">
    <source>
        <dbReference type="EMBL" id="OHA68535.1"/>
    </source>
</evidence>
<dbReference type="AlphaFoldDB" id="A0A1G2R6P0"/>
<organism evidence="4 5">
    <name type="scientific">Candidatus Wildermuthbacteria bacterium RIFCSPHIGHO2_02_FULL_47_17</name>
    <dbReference type="NCBI Taxonomy" id="1802452"/>
    <lineage>
        <taxon>Bacteria</taxon>
        <taxon>Candidatus Wildermuthiibacteriota</taxon>
    </lineage>
</organism>
<feature type="binding site" evidence="2">
    <location>
        <position position="189"/>
    </location>
    <ligand>
        <name>Zn(2+)</name>
        <dbReference type="ChEBI" id="CHEBI:29105"/>
    </ligand>
</feature>
<accession>A0A1G2R6P0</accession>
<comment type="cofactor">
    <cofactor evidence="2">
        <name>Zn(2+)</name>
        <dbReference type="ChEBI" id="CHEBI:29105"/>
    </cofactor>
    <text evidence="2">Binds 1 zinc ion per subunit.</text>
</comment>
<dbReference type="GO" id="GO:0008108">
    <property type="term" value="F:UDP-glucose:hexose-1-phosphate uridylyltransferase activity"/>
    <property type="evidence" value="ECO:0007669"/>
    <property type="project" value="InterPro"/>
</dbReference>
<dbReference type="PANTHER" id="PTHR42763">
    <property type="entry name" value="ADP-GLUCOSE PHOSPHORYLASE"/>
    <property type="match status" value="1"/>
</dbReference>
<evidence type="ECO:0000259" key="3">
    <source>
        <dbReference type="Pfam" id="PF16268"/>
    </source>
</evidence>
<dbReference type="Proteomes" id="UP000179258">
    <property type="component" value="Unassembled WGS sequence"/>
</dbReference>
<dbReference type="PANTHER" id="PTHR42763:SF2">
    <property type="entry name" value="ADP-GLUCOSE PHOSPHORYLASE"/>
    <property type="match status" value="1"/>
</dbReference>
<protein>
    <recommendedName>
        <fullName evidence="3">DUF4921 domain-containing protein</fullName>
    </recommendedName>
</protein>
<dbReference type="GO" id="GO:0008270">
    <property type="term" value="F:zinc ion binding"/>
    <property type="evidence" value="ECO:0007669"/>
    <property type="project" value="InterPro"/>
</dbReference>
<dbReference type="SUPFAM" id="SSF54197">
    <property type="entry name" value="HIT-like"/>
    <property type="match status" value="2"/>
</dbReference>
<feature type="binding site" evidence="2">
    <location>
        <position position="53"/>
    </location>
    <ligand>
        <name>Zn(2+)</name>
        <dbReference type="ChEBI" id="CHEBI:29105"/>
    </ligand>
</feature>
<dbReference type="PIRSF" id="PIRSF000808">
    <property type="entry name" value="GalT"/>
    <property type="match status" value="1"/>
</dbReference>
<feature type="active site" description="Tele-UMP-histidine intermediate" evidence="1">
    <location>
        <position position="191"/>
    </location>
</feature>
<keyword evidence="2" id="KW-0479">Metal-binding</keyword>
<evidence type="ECO:0000313" key="5">
    <source>
        <dbReference type="Proteomes" id="UP000179258"/>
    </source>
</evidence>
<keyword evidence="2" id="KW-0862">Zinc</keyword>
<dbReference type="Pfam" id="PF16268">
    <property type="entry name" value="DUF4921"/>
    <property type="match status" value="1"/>
</dbReference>
<sequence length="356" mass="40881">DKPAICPPGACPSELRFDLVSKDWVLIATVRARRPESFKKDKRKVWEEKKEKCPFCSISIQETPTLIYARGEKRSWEQPLTPKGLVLARAIPSDWTTVVVPNKYPAFTQGTGLKEREEGPYRFMNGIGFHEVIVTRDHKRSFAQFTPEEAKEVFDVYQERYLDLMNEKFVNYISIFHNHGPEVGASVAHPHSQLIAIPLTDPDIAGSIMGSADYWKANKKCVHCAMLEWDMKDERRIVFENKEFVALCPFASRMAFEVRIYPKTHLAYFERVTGEQKKYLAEAFLAVMKKLDIGLSDPPYNFFLHTAPCDGKNYDHYHWHLEILPKTSTWAGFELGAGIEISTIEPEKAAAYLKKQ</sequence>
<dbReference type="InterPro" id="IPR032576">
    <property type="entry name" value="DUF4921"/>
</dbReference>
<dbReference type="Gene3D" id="3.30.428.10">
    <property type="entry name" value="HIT-like"/>
    <property type="match status" value="2"/>
</dbReference>
<feature type="non-terminal residue" evidence="4">
    <location>
        <position position="1"/>
    </location>
</feature>
<feature type="binding site" evidence="2">
    <location>
        <position position="138"/>
    </location>
    <ligand>
        <name>Zn(2+)</name>
        <dbReference type="ChEBI" id="CHEBI:29105"/>
    </ligand>
</feature>
<dbReference type="InterPro" id="IPR053177">
    <property type="entry name" value="ADP-glucose_phosphorylase"/>
</dbReference>
<dbReference type="GO" id="GO:0006012">
    <property type="term" value="P:galactose metabolic process"/>
    <property type="evidence" value="ECO:0007669"/>
    <property type="project" value="InterPro"/>
</dbReference>
<evidence type="ECO:0000256" key="1">
    <source>
        <dbReference type="PIRSR" id="PIRSR000808-1"/>
    </source>
</evidence>
<proteinExistence type="predicted"/>
<name>A0A1G2R6P0_9BACT</name>